<dbReference type="Pfam" id="PF06197">
    <property type="entry name" value="DUF998"/>
    <property type="match status" value="1"/>
</dbReference>
<feature type="transmembrane region" description="Helical" evidence="1">
    <location>
        <begin position="119"/>
        <end position="139"/>
    </location>
</feature>
<dbReference type="InterPro" id="IPR009339">
    <property type="entry name" value="DUF998"/>
</dbReference>
<feature type="transmembrane region" description="Helical" evidence="1">
    <location>
        <begin position="45"/>
        <end position="67"/>
    </location>
</feature>
<comment type="caution">
    <text evidence="2">The sequence shown here is derived from an EMBL/GenBank/DDBJ whole genome shotgun (WGS) entry which is preliminary data.</text>
</comment>
<protein>
    <submittedName>
        <fullName evidence="2">Putative membrane protein</fullName>
    </submittedName>
</protein>
<keyword evidence="1" id="KW-1133">Transmembrane helix</keyword>
<feature type="transmembrane region" description="Helical" evidence="1">
    <location>
        <begin position="79"/>
        <end position="99"/>
    </location>
</feature>
<evidence type="ECO:0000313" key="2">
    <source>
        <dbReference type="EMBL" id="TCO60888.1"/>
    </source>
</evidence>
<keyword evidence="1" id="KW-0812">Transmembrane</keyword>
<name>A0A4R2JUA7_9PSEU</name>
<dbReference type="AlphaFoldDB" id="A0A4R2JUA7"/>
<dbReference type="RefSeq" id="WP_132116200.1">
    <property type="nucleotide sequence ID" value="NZ_SLWS01000003.1"/>
</dbReference>
<gene>
    <name evidence="2" type="ORF">EV192_103470</name>
</gene>
<dbReference type="OrthoDB" id="8159487at2"/>
<evidence type="ECO:0000313" key="3">
    <source>
        <dbReference type="Proteomes" id="UP000295680"/>
    </source>
</evidence>
<accession>A0A4R2JUA7</accession>
<feature type="transmembrane region" description="Helical" evidence="1">
    <location>
        <begin position="146"/>
        <end position="167"/>
    </location>
</feature>
<dbReference type="EMBL" id="SLWS01000003">
    <property type="protein sequence ID" value="TCO60888.1"/>
    <property type="molecule type" value="Genomic_DNA"/>
</dbReference>
<sequence length="209" mass="21748">MRRVLLSGGIAGPVLFTLVWLVEQSVRPGYQPSRHWISLLSLTDAGWIQIAAFLVSGTLIAAFGRGLRAAFPDGPGSVWGPRLVTASGVALVAGGVFTIDPGLGYPPGTEAAITWHGVLHNIAGPVCFFAIAAAAIVYARRFARPFALTCGITTLVGWAAAGVLAGLDYAGTWRPAPAGLAERVSLVAGFAWTVYLAVKARAQVPAVTR</sequence>
<reference evidence="2 3" key="1">
    <citation type="submission" date="2019-03" db="EMBL/GenBank/DDBJ databases">
        <title>Genomic Encyclopedia of Type Strains, Phase IV (KMG-IV): sequencing the most valuable type-strain genomes for metagenomic binning, comparative biology and taxonomic classification.</title>
        <authorList>
            <person name="Goeker M."/>
        </authorList>
    </citation>
    <scope>NUCLEOTIDE SEQUENCE [LARGE SCALE GENOMIC DNA]</scope>
    <source>
        <strain evidence="2 3">DSM 45934</strain>
    </source>
</reference>
<evidence type="ECO:0000256" key="1">
    <source>
        <dbReference type="SAM" id="Phobius"/>
    </source>
</evidence>
<keyword evidence="3" id="KW-1185">Reference proteome</keyword>
<proteinExistence type="predicted"/>
<dbReference type="Proteomes" id="UP000295680">
    <property type="component" value="Unassembled WGS sequence"/>
</dbReference>
<organism evidence="2 3">
    <name type="scientific">Actinocrispum wychmicini</name>
    <dbReference type="NCBI Taxonomy" id="1213861"/>
    <lineage>
        <taxon>Bacteria</taxon>
        <taxon>Bacillati</taxon>
        <taxon>Actinomycetota</taxon>
        <taxon>Actinomycetes</taxon>
        <taxon>Pseudonocardiales</taxon>
        <taxon>Pseudonocardiaceae</taxon>
        <taxon>Actinocrispum</taxon>
    </lineage>
</organism>
<keyword evidence="1" id="KW-0472">Membrane</keyword>
<feature type="transmembrane region" description="Helical" evidence="1">
    <location>
        <begin position="179"/>
        <end position="198"/>
    </location>
</feature>